<dbReference type="InterPro" id="IPR051319">
    <property type="entry name" value="Oligoribo/pAp-PDE_c-di-AMP_PDE"/>
</dbReference>
<evidence type="ECO:0000313" key="3">
    <source>
        <dbReference type="EMBL" id="AEK19135.1"/>
    </source>
</evidence>
<dbReference type="InterPro" id="IPR003156">
    <property type="entry name" value="DHHA1_dom"/>
</dbReference>
<evidence type="ECO:0000313" key="4">
    <source>
        <dbReference type="Proteomes" id="UP000008889"/>
    </source>
</evidence>
<dbReference type="GeneID" id="10981674"/>
<dbReference type="InterPro" id="IPR001667">
    <property type="entry name" value="DDH_dom"/>
</dbReference>
<protein>
    <recommendedName>
        <fullName evidence="5">Phosphoesterase RecJ domain-containing protein</fullName>
    </recommendedName>
</protein>
<accession>G0H255</accession>
<dbReference type="Pfam" id="PF02272">
    <property type="entry name" value="DHHA1"/>
    <property type="match status" value="1"/>
</dbReference>
<dbReference type="PANTHER" id="PTHR47618:SF1">
    <property type="entry name" value="BIFUNCTIONAL OLIGORIBONUCLEASE AND PAP PHOSPHATASE NRNA"/>
    <property type="match status" value="1"/>
</dbReference>
<evidence type="ECO:0000259" key="1">
    <source>
        <dbReference type="Pfam" id="PF01368"/>
    </source>
</evidence>
<dbReference type="Proteomes" id="UP000008889">
    <property type="component" value="Chromosome"/>
</dbReference>
<dbReference type="AlphaFoldDB" id="G0H255"/>
<dbReference type="KEGG" id="mmd:GYY_01240"/>
<reference evidence="3 4" key="1">
    <citation type="journal article" date="2011" name="J. Bacteriol.">
        <title>Complete Genome Sequence of a Nonculturable Methanococcus maripaludis Strain Extracted in a Metagenomic Survey of Petroleum Reservoir Fluids.</title>
        <authorList>
            <person name="Wang X."/>
            <person name="Greenfield P."/>
            <person name="Li D."/>
            <person name="Hendry P."/>
            <person name="Volk H."/>
            <person name="Sutherland T.D."/>
        </authorList>
    </citation>
    <scope>NUCLEOTIDE SEQUENCE [LARGE SCALE GENOMIC DNA]</scope>
    <source>
        <strain evidence="3 4">X1</strain>
    </source>
</reference>
<dbReference type="SUPFAM" id="SSF64182">
    <property type="entry name" value="DHH phosphoesterases"/>
    <property type="match status" value="1"/>
</dbReference>
<dbReference type="Gene3D" id="3.10.310.30">
    <property type="match status" value="1"/>
</dbReference>
<evidence type="ECO:0000259" key="2">
    <source>
        <dbReference type="Pfam" id="PF02272"/>
    </source>
</evidence>
<name>G0H255_METMI</name>
<dbReference type="PANTHER" id="PTHR47618">
    <property type="entry name" value="BIFUNCTIONAL OLIGORIBONUCLEASE AND PAP PHOSPHATASE NRNA"/>
    <property type="match status" value="1"/>
</dbReference>
<dbReference type="PATRIC" id="fig|1053692.7.peg.249"/>
<gene>
    <name evidence="3" type="ORF">GYY_01240</name>
</gene>
<dbReference type="HOGENOM" id="CLU_070736_0_0_2"/>
<dbReference type="InterPro" id="IPR038763">
    <property type="entry name" value="DHH_sf"/>
</dbReference>
<dbReference type="Gene3D" id="3.90.1640.10">
    <property type="entry name" value="inorganic pyrophosphatase (n-terminal core)"/>
    <property type="match status" value="1"/>
</dbReference>
<dbReference type="EMBL" id="CP002913">
    <property type="protein sequence ID" value="AEK19135.1"/>
    <property type="molecule type" value="Genomic_DNA"/>
</dbReference>
<evidence type="ECO:0008006" key="5">
    <source>
        <dbReference type="Google" id="ProtNLM"/>
    </source>
</evidence>
<proteinExistence type="predicted"/>
<feature type="domain" description="DDH" evidence="1">
    <location>
        <begin position="18"/>
        <end position="164"/>
    </location>
</feature>
<organism evidence="4">
    <name type="scientific">Methanococcus maripaludis X1</name>
    <dbReference type="NCBI Taxonomy" id="1053692"/>
    <lineage>
        <taxon>Archaea</taxon>
        <taxon>Methanobacteriati</taxon>
        <taxon>Methanobacteriota</taxon>
        <taxon>Methanomada group</taxon>
        <taxon>Methanococci</taxon>
        <taxon>Methanococcales</taxon>
        <taxon>Methanococcaceae</taxon>
        <taxon>Methanococcus</taxon>
    </lineage>
</organism>
<dbReference type="Pfam" id="PF01368">
    <property type="entry name" value="DHH"/>
    <property type="match status" value="1"/>
</dbReference>
<dbReference type="RefSeq" id="WP_013998691.1">
    <property type="nucleotide sequence ID" value="NC_015847.1"/>
</dbReference>
<sequence length="339" mass="37902">MKKKKIEILKDYLKNDDIIFLCHHNADPDAVGAAIGLKQLANSFSKKKSKEKNLKISADSVSKLSRSILKELNEKIEIIEYPKLPKTVFLVDTSSINQVTVNSEELTNSDVILIDHHKKTDLINFCKFYIVDENSTSTCEIVANLFREMKIYPPKNIRIGLLCGILYDTKHLKIAKESTFNIISWLMKDVSFQKVLYLLSQESDPSKRIAHLKACSRMELMELDSYTIAISHASSHEASCAKTIVSIGADIAFVVAARKRDREIRISVRSRKAISKKIHMGALMEKVAKILDGQGGGHAEAAGLNAPWNKEKTKEEAVDSVLSVCIKSLEEELSGVENV</sequence>
<dbReference type="GO" id="GO:0003676">
    <property type="term" value="F:nucleic acid binding"/>
    <property type="evidence" value="ECO:0007669"/>
    <property type="project" value="InterPro"/>
</dbReference>
<feature type="domain" description="DHHA1" evidence="2">
    <location>
        <begin position="252"/>
        <end position="321"/>
    </location>
</feature>